<sequence>SNEISSASVYIQINPSGITANLVQFGTSMITRGHQQDLSFDPGTFSVDPNGLSFNASDWTYEYYCRIYGLYNFPNIQGALLPIDDRRIDPLNPACISNRT</sequence>
<name>A0A820S438_9BILA</name>
<dbReference type="EMBL" id="CAJOAZ010032722">
    <property type="protein sequence ID" value="CAF4449743.1"/>
    <property type="molecule type" value="Genomic_DNA"/>
</dbReference>
<accession>A0A820S438</accession>
<comment type="caution">
    <text evidence="1">The sequence shown here is derived from an EMBL/GenBank/DDBJ whole genome shotgun (WGS) entry which is preliminary data.</text>
</comment>
<proteinExistence type="predicted"/>
<feature type="non-terminal residue" evidence="1">
    <location>
        <position position="1"/>
    </location>
</feature>
<organism evidence="1 2">
    <name type="scientific">Adineta steineri</name>
    <dbReference type="NCBI Taxonomy" id="433720"/>
    <lineage>
        <taxon>Eukaryota</taxon>
        <taxon>Metazoa</taxon>
        <taxon>Spiralia</taxon>
        <taxon>Gnathifera</taxon>
        <taxon>Rotifera</taxon>
        <taxon>Eurotatoria</taxon>
        <taxon>Bdelloidea</taxon>
        <taxon>Adinetida</taxon>
        <taxon>Adinetidae</taxon>
        <taxon>Adineta</taxon>
    </lineage>
</organism>
<evidence type="ECO:0000313" key="1">
    <source>
        <dbReference type="EMBL" id="CAF4449743.1"/>
    </source>
</evidence>
<evidence type="ECO:0000313" key="2">
    <source>
        <dbReference type="Proteomes" id="UP000663844"/>
    </source>
</evidence>
<reference evidence="1" key="1">
    <citation type="submission" date="2021-02" db="EMBL/GenBank/DDBJ databases">
        <authorList>
            <person name="Nowell W R."/>
        </authorList>
    </citation>
    <scope>NUCLEOTIDE SEQUENCE</scope>
</reference>
<gene>
    <name evidence="1" type="ORF">OXD698_LOCUS54323</name>
</gene>
<dbReference type="AlphaFoldDB" id="A0A820S438"/>
<protein>
    <submittedName>
        <fullName evidence="1">Uncharacterized protein</fullName>
    </submittedName>
</protein>
<feature type="non-terminal residue" evidence="1">
    <location>
        <position position="100"/>
    </location>
</feature>
<dbReference type="Proteomes" id="UP000663844">
    <property type="component" value="Unassembled WGS sequence"/>
</dbReference>